<organism evidence="2 3">
    <name type="scientific">Geobacter benzoatilyticus</name>
    <dbReference type="NCBI Taxonomy" id="2815309"/>
    <lineage>
        <taxon>Bacteria</taxon>
        <taxon>Pseudomonadati</taxon>
        <taxon>Thermodesulfobacteriota</taxon>
        <taxon>Desulfuromonadia</taxon>
        <taxon>Geobacterales</taxon>
        <taxon>Geobacteraceae</taxon>
        <taxon>Geobacter</taxon>
    </lineage>
</organism>
<evidence type="ECO:0000313" key="2">
    <source>
        <dbReference type="EMBL" id="QSV46454.1"/>
    </source>
</evidence>
<gene>
    <name evidence="2" type="ORF">JZM60_04015</name>
</gene>
<feature type="compositionally biased region" description="Basic and acidic residues" evidence="1">
    <location>
        <begin position="325"/>
        <end position="338"/>
    </location>
</feature>
<protein>
    <recommendedName>
        <fullName evidence="4">Response regulatory domain-containing protein</fullName>
    </recommendedName>
</protein>
<sequence>MVTILLIADQDRLEKLFDFVGDSPQIRFRVSRSLRQGIQDISEEPPVILFVQNHLSGLSGEIIARHLIEQAEGTKPKVVLFGDPGSSPACQAPIDACLDISRTNEDLTADIIGIIAETSQQQAASEPLPAMQPDETVEPAGEEAPVQATTEPPIPATDAVNDIYSREQSSAPSQAEATFDQKLKTVIQQSPEPVPLAEMEDTVSLSETSTGRAPAGRRRQSGKAPVKDIKPRLWIGLAAVAVVAIGTTVMLLSRSGAPPASSPKPPAPKAIQQSIKNAGTPPSPAPVAAPASTAAQQQPSQDSNPVQAPPEAKRGLDRLPGFIPKEGHDRHYGKDHPGWERYKGARTEFKVYSDGTAIRAVQAIDRSGVGIPESFLSGALNQMTNSRDFTIEAKETQGKFRVEKGTASGGARLVVYRTVPKGSIRAFVVHFN</sequence>
<evidence type="ECO:0008006" key="4">
    <source>
        <dbReference type="Google" id="ProtNLM"/>
    </source>
</evidence>
<proteinExistence type="predicted"/>
<reference evidence="2 3" key="1">
    <citation type="submission" date="2021-03" db="EMBL/GenBank/DDBJ databases">
        <title>Geobacter metallireducens gen. nov. sp. nov., a microorganism capable of coupling the complete oxidation of organic compounds to the reduction of iron and other metals.</title>
        <authorList>
            <person name="Li Y."/>
        </authorList>
    </citation>
    <scope>NUCLEOTIDE SEQUENCE [LARGE SCALE GENOMIC DNA]</scope>
    <source>
        <strain evidence="2 3">Jerry-YX</strain>
    </source>
</reference>
<dbReference type="Proteomes" id="UP000663651">
    <property type="component" value="Chromosome"/>
</dbReference>
<name>A0ABX7Q4Z5_9BACT</name>
<feature type="region of interest" description="Disordered" evidence="1">
    <location>
        <begin position="255"/>
        <end position="338"/>
    </location>
</feature>
<feature type="compositionally biased region" description="Low complexity" evidence="1">
    <location>
        <begin position="288"/>
        <end position="303"/>
    </location>
</feature>
<evidence type="ECO:0000313" key="3">
    <source>
        <dbReference type="Proteomes" id="UP000663651"/>
    </source>
</evidence>
<feature type="region of interest" description="Disordered" evidence="1">
    <location>
        <begin position="120"/>
        <end position="157"/>
    </location>
</feature>
<keyword evidence="3" id="KW-1185">Reference proteome</keyword>
<dbReference type="RefSeq" id="WP_207164235.1">
    <property type="nucleotide sequence ID" value="NZ_CP071382.1"/>
</dbReference>
<accession>A0ABX7Q4Z5</accession>
<feature type="region of interest" description="Disordered" evidence="1">
    <location>
        <begin position="191"/>
        <end position="226"/>
    </location>
</feature>
<dbReference type="EMBL" id="CP071382">
    <property type="protein sequence ID" value="QSV46454.1"/>
    <property type="molecule type" value="Genomic_DNA"/>
</dbReference>
<evidence type="ECO:0000256" key="1">
    <source>
        <dbReference type="SAM" id="MobiDB-lite"/>
    </source>
</evidence>